<dbReference type="Gene3D" id="2.60.40.3650">
    <property type="match status" value="1"/>
</dbReference>
<dbReference type="Pfam" id="PF05299">
    <property type="entry name" value="Peptidase_M61"/>
    <property type="match status" value="1"/>
</dbReference>
<dbReference type="InterPro" id="IPR024191">
    <property type="entry name" value="Peptidase_M61"/>
</dbReference>
<dbReference type="SUPFAM" id="SSF50156">
    <property type="entry name" value="PDZ domain-like"/>
    <property type="match status" value="1"/>
</dbReference>
<dbReference type="InterPro" id="IPR036034">
    <property type="entry name" value="PDZ_sf"/>
</dbReference>
<dbReference type="Pfam" id="PF17899">
    <property type="entry name" value="Peptidase_M61_N"/>
    <property type="match status" value="1"/>
</dbReference>
<dbReference type="EMBL" id="MLJW01000698">
    <property type="protein sequence ID" value="OIQ83493.1"/>
    <property type="molecule type" value="Genomic_DNA"/>
</dbReference>
<keyword evidence="3" id="KW-0645">Protease</keyword>
<reference evidence="3" key="1">
    <citation type="submission" date="2016-10" db="EMBL/GenBank/DDBJ databases">
        <title>Sequence of Gallionella enrichment culture.</title>
        <authorList>
            <person name="Poehlein A."/>
            <person name="Muehling M."/>
            <person name="Daniel R."/>
        </authorList>
    </citation>
    <scope>NUCLEOTIDE SEQUENCE</scope>
</reference>
<dbReference type="PIRSF" id="PIRSF016493">
    <property type="entry name" value="Glycyl_aminpptds"/>
    <property type="match status" value="1"/>
</dbReference>
<keyword evidence="3" id="KW-0031">Aminopeptidase</keyword>
<dbReference type="InterPro" id="IPR040756">
    <property type="entry name" value="Peptidase_M61_N"/>
</dbReference>
<keyword evidence="3" id="KW-0378">Hydrolase</keyword>
<name>A0A1J5R5Q0_9ZZZZ</name>
<sequence>MWRGARSSPYPMPDQPALRYTVQLRRQHAHLFDVELELDDPDPQGQEFWMPVWIPGSYLVREFAKHIVAIEARCGGRPLAIDKVAKNRWRAAPCTGPLTLRWSVHAHDASVRTAYLDASRAFFNPPCLLLAAQGHEHRAHQLRLEAPPPSPAWQVATTLTATAVDARGFGTYRADGYDALADHPVLIGDLLRVPLRAHGTPHELVFDQAARLQLDRARLRDDIKRVCEATIALFEPRRRRAPFARYAFLTMPSAAGGYGGLEHADSTALICADADLPHPRDGARSAGYRRLLGLCSHEYFHAWNVKRIRPEALSPPDLERENPTGLLWLFEGFTSYYDDLLLRRAGLVDDAQYLHTLARTLDAVLAAPGRHVQTLRQASYDAWIKYYRPDANSANATVSYYTQGALFALTLDLTLRRRSAATLDDVMRELWRRHGAAGSAGVAEDELPALVRELSGLDLRRLFARHVDGCAELPLRRLLAEFGVGWSHGEADALASLGLRLDDAQGWPLVRQVLSDSWAQRAGLAAGDLLIAIDGERASVDVLRRRHARGRAGDVWRVHLMRDARLLELAAPLGAPAPGPVQLTLAPRAGAAAQRRRRAWLAGTPSTDTTKETR</sequence>
<dbReference type="SUPFAM" id="SSF55486">
    <property type="entry name" value="Metalloproteases ('zincins'), catalytic domain"/>
    <property type="match status" value="1"/>
</dbReference>
<dbReference type="InterPro" id="IPR007963">
    <property type="entry name" value="Peptidase_M61_catalytic"/>
</dbReference>
<proteinExistence type="predicted"/>
<accession>A0A1J5R5Q0</accession>
<organism evidence="3">
    <name type="scientific">mine drainage metagenome</name>
    <dbReference type="NCBI Taxonomy" id="410659"/>
    <lineage>
        <taxon>unclassified sequences</taxon>
        <taxon>metagenomes</taxon>
        <taxon>ecological metagenomes</taxon>
    </lineage>
</organism>
<dbReference type="InterPro" id="IPR027268">
    <property type="entry name" value="Peptidase_M4/M1_CTD_sf"/>
</dbReference>
<dbReference type="AlphaFoldDB" id="A0A1J5R5Q0"/>
<comment type="caution">
    <text evidence="3">The sequence shown here is derived from an EMBL/GenBank/DDBJ whole genome shotgun (WGS) entry which is preliminary data.</text>
</comment>
<feature type="domain" description="Peptidase M61 catalytic" evidence="1">
    <location>
        <begin position="291"/>
        <end position="406"/>
    </location>
</feature>
<feature type="domain" description="Peptidase M61 N-terminal" evidence="2">
    <location>
        <begin position="19"/>
        <end position="189"/>
    </location>
</feature>
<dbReference type="GO" id="GO:0004177">
    <property type="term" value="F:aminopeptidase activity"/>
    <property type="evidence" value="ECO:0007669"/>
    <property type="project" value="UniProtKB-KW"/>
</dbReference>
<evidence type="ECO:0000313" key="3">
    <source>
        <dbReference type="EMBL" id="OIQ83493.1"/>
    </source>
</evidence>
<protein>
    <submittedName>
        <fullName evidence="3">M61 glycyl aminopeptidase</fullName>
    </submittedName>
</protein>
<evidence type="ECO:0000259" key="2">
    <source>
        <dbReference type="Pfam" id="PF17899"/>
    </source>
</evidence>
<gene>
    <name evidence="3" type="ORF">GALL_347070</name>
</gene>
<dbReference type="Gene3D" id="1.10.390.10">
    <property type="entry name" value="Neutral Protease Domain 2"/>
    <property type="match status" value="1"/>
</dbReference>
<evidence type="ECO:0000259" key="1">
    <source>
        <dbReference type="Pfam" id="PF05299"/>
    </source>
</evidence>
<dbReference type="Gene3D" id="2.30.42.10">
    <property type="match status" value="1"/>
</dbReference>